<dbReference type="CDD" id="cd02976">
    <property type="entry name" value="NrdH"/>
    <property type="match status" value="1"/>
</dbReference>
<comment type="caution">
    <text evidence="2">The sequence shown here is derived from an EMBL/GenBank/DDBJ whole genome shotgun (WGS) entry which is preliminary data.</text>
</comment>
<name>A0A1F5SEN7_9BACT</name>
<evidence type="ECO:0000259" key="1">
    <source>
        <dbReference type="Pfam" id="PF00462"/>
    </source>
</evidence>
<sequence length="81" mass="9202">MEVILYSSPACRYSRMAKDFLIEHNIVFTEYNVLSDYGRAKEMISVSGQSGIPVIVIVKNGKKDFHVGYDREILLEAIFKG</sequence>
<dbReference type="Pfam" id="PF00462">
    <property type="entry name" value="Glutaredoxin"/>
    <property type="match status" value="1"/>
</dbReference>
<evidence type="ECO:0000313" key="3">
    <source>
        <dbReference type="Proteomes" id="UP000178367"/>
    </source>
</evidence>
<dbReference type="InterPro" id="IPR036249">
    <property type="entry name" value="Thioredoxin-like_sf"/>
</dbReference>
<dbReference type="EMBL" id="MFGB01000023">
    <property type="protein sequence ID" value="OGF25190.1"/>
    <property type="molecule type" value="Genomic_DNA"/>
</dbReference>
<dbReference type="Gene3D" id="3.40.30.10">
    <property type="entry name" value="Glutaredoxin"/>
    <property type="match status" value="1"/>
</dbReference>
<protein>
    <recommendedName>
        <fullName evidence="1">Glutaredoxin domain-containing protein</fullName>
    </recommendedName>
</protein>
<feature type="domain" description="Glutaredoxin" evidence="1">
    <location>
        <begin position="3"/>
        <end position="57"/>
    </location>
</feature>
<proteinExistence type="predicted"/>
<reference evidence="2 3" key="1">
    <citation type="journal article" date="2016" name="Nat. Commun.">
        <title>Thousands of microbial genomes shed light on interconnected biogeochemical processes in an aquifer system.</title>
        <authorList>
            <person name="Anantharaman K."/>
            <person name="Brown C.T."/>
            <person name="Hug L.A."/>
            <person name="Sharon I."/>
            <person name="Castelle C.J."/>
            <person name="Probst A.J."/>
            <person name="Thomas B.C."/>
            <person name="Singh A."/>
            <person name="Wilkins M.J."/>
            <person name="Karaoz U."/>
            <person name="Brodie E.L."/>
            <person name="Williams K.H."/>
            <person name="Hubbard S.S."/>
            <person name="Banfield J.F."/>
        </authorList>
    </citation>
    <scope>NUCLEOTIDE SEQUENCE [LARGE SCALE GENOMIC DNA]</scope>
</reference>
<dbReference type="STRING" id="1797994.A2227_07265"/>
<gene>
    <name evidence="2" type="ORF">A2227_07265</name>
</gene>
<dbReference type="AlphaFoldDB" id="A0A1F5SEN7"/>
<dbReference type="PROSITE" id="PS51354">
    <property type="entry name" value="GLUTAREDOXIN_2"/>
    <property type="match status" value="1"/>
</dbReference>
<dbReference type="SUPFAM" id="SSF52833">
    <property type="entry name" value="Thioredoxin-like"/>
    <property type="match status" value="1"/>
</dbReference>
<evidence type="ECO:0000313" key="2">
    <source>
        <dbReference type="EMBL" id="OGF25190.1"/>
    </source>
</evidence>
<organism evidence="2 3">
    <name type="scientific">Candidatus Falkowbacteria bacterium RIFOXYA2_FULL_47_19</name>
    <dbReference type="NCBI Taxonomy" id="1797994"/>
    <lineage>
        <taxon>Bacteria</taxon>
        <taxon>Candidatus Falkowiibacteriota</taxon>
    </lineage>
</organism>
<dbReference type="InterPro" id="IPR002109">
    <property type="entry name" value="Glutaredoxin"/>
</dbReference>
<dbReference type="Proteomes" id="UP000178367">
    <property type="component" value="Unassembled WGS sequence"/>
</dbReference>
<accession>A0A1F5SEN7</accession>